<name>A0A562IXA8_9ACTN</name>
<dbReference type="PANTHER" id="PTHR30086:SF20">
    <property type="entry name" value="ARGININE EXPORTER PROTEIN ARGO-RELATED"/>
    <property type="match status" value="1"/>
</dbReference>
<feature type="transmembrane region" description="Helical" evidence="6">
    <location>
        <begin position="113"/>
        <end position="134"/>
    </location>
</feature>
<dbReference type="AlphaFoldDB" id="A0A562IXA8"/>
<proteinExistence type="predicted"/>
<feature type="transmembrane region" description="Helical" evidence="6">
    <location>
        <begin position="41"/>
        <end position="66"/>
    </location>
</feature>
<gene>
    <name evidence="7" type="ORF">JD78_03790</name>
</gene>
<dbReference type="OrthoDB" id="3175972at2"/>
<protein>
    <submittedName>
        <fullName evidence="7">Threonine/homoserine/homoserine lactone efflux protein</fullName>
    </submittedName>
</protein>
<evidence type="ECO:0000256" key="3">
    <source>
        <dbReference type="ARBA" id="ARBA00022692"/>
    </source>
</evidence>
<dbReference type="GO" id="GO:0005886">
    <property type="term" value="C:plasma membrane"/>
    <property type="evidence" value="ECO:0007669"/>
    <property type="project" value="UniProtKB-SubCell"/>
</dbReference>
<feature type="transmembrane region" description="Helical" evidence="6">
    <location>
        <begin position="191"/>
        <end position="208"/>
    </location>
</feature>
<dbReference type="InterPro" id="IPR001123">
    <property type="entry name" value="LeuE-type"/>
</dbReference>
<feature type="transmembrane region" description="Helical" evidence="6">
    <location>
        <begin position="6"/>
        <end position="29"/>
    </location>
</feature>
<feature type="transmembrane region" description="Helical" evidence="6">
    <location>
        <begin position="154"/>
        <end position="179"/>
    </location>
</feature>
<dbReference type="EMBL" id="VLKF01000001">
    <property type="protein sequence ID" value="TWH75235.1"/>
    <property type="molecule type" value="Genomic_DNA"/>
</dbReference>
<keyword evidence="4 6" id="KW-1133">Transmembrane helix</keyword>
<evidence type="ECO:0000256" key="4">
    <source>
        <dbReference type="ARBA" id="ARBA00022989"/>
    </source>
</evidence>
<dbReference type="GO" id="GO:0015171">
    <property type="term" value="F:amino acid transmembrane transporter activity"/>
    <property type="evidence" value="ECO:0007669"/>
    <property type="project" value="TreeGrafter"/>
</dbReference>
<evidence type="ECO:0000256" key="5">
    <source>
        <dbReference type="ARBA" id="ARBA00023136"/>
    </source>
</evidence>
<accession>A0A562IXA8</accession>
<sequence length="214" mass="22137">MVTTAAVAGVALVELGLVLTPGPNMIYLVSRSVTQGRRAGLVSLLGVAAGFFVYLAAATAGLATVFVAVPAAYTALKIAGAAYLLHLAWQALRPGGVSAFAPRDLRPDPPRTLFLMGLVTNLLNPKIAVLYVSLLPQFIDPDRGSVAAQSLVLGLVQIGIALTVNGLIVVFAGSLAGFLSTRPTWLRVQRWLMGGVLGALAVRLALTGRPQSAA</sequence>
<comment type="caution">
    <text evidence="7">The sequence shown here is derived from an EMBL/GenBank/DDBJ whole genome shotgun (WGS) entry which is preliminary data.</text>
</comment>
<evidence type="ECO:0000313" key="8">
    <source>
        <dbReference type="Proteomes" id="UP000321490"/>
    </source>
</evidence>
<evidence type="ECO:0000313" key="7">
    <source>
        <dbReference type="EMBL" id="TWH75235.1"/>
    </source>
</evidence>
<evidence type="ECO:0000256" key="1">
    <source>
        <dbReference type="ARBA" id="ARBA00004651"/>
    </source>
</evidence>
<evidence type="ECO:0000256" key="2">
    <source>
        <dbReference type="ARBA" id="ARBA00022475"/>
    </source>
</evidence>
<reference evidence="7 8" key="1">
    <citation type="submission" date="2019-07" db="EMBL/GenBank/DDBJ databases">
        <title>R&amp;d 2014.</title>
        <authorList>
            <person name="Klenk H.-P."/>
        </authorList>
    </citation>
    <scope>NUCLEOTIDE SEQUENCE [LARGE SCALE GENOMIC DNA]</scope>
    <source>
        <strain evidence="7 8">DSM 45764</strain>
    </source>
</reference>
<dbReference type="PIRSF" id="PIRSF006324">
    <property type="entry name" value="LeuE"/>
    <property type="match status" value="1"/>
</dbReference>
<keyword evidence="2" id="KW-1003">Cell membrane</keyword>
<evidence type="ECO:0000256" key="6">
    <source>
        <dbReference type="SAM" id="Phobius"/>
    </source>
</evidence>
<keyword evidence="5 6" id="KW-0472">Membrane</keyword>
<organism evidence="7 8">
    <name type="scientific">Modestobacter roseus</name>
    <dbReference type="NCBI Taxonomy" id="1181884"/>
    <lineage>
        <taxon>Bacteria</taxon>
        <taxon>Bacillati</taxon>
        <taxon>Actinomycetota</taxon>
        <taxon>Actinomycetes</taxon>
        <taxon>Geodermatophilales</taxon>
        <taxon>Geodermatophilaceae</taxon>
        <taxon>Modestobacter</taxon>
    </lineage>
</organism>
<keyword evidence="3 6" id="KW-0812">Transmembrane</keyword>
<feature type="transmembrane region" description="Helical" evidence="6">
    <location>
        <begin position="72"/>
        <end position="92"/>
    </location>
</feature>
<dbReference type="RefSeq" id="WP_153362659.1">
    <property type="nucleotide sequence ID" value="NZ_JABGDC010000342.1"/>
</dbReference>
<keyword evidence="8" id="KW-1185">Reference proteome</keyword>
<dbReference type="Proteomes" id="UP000321490">
    <property type="component" value="Unassembled WGS sequence"/>
</dbReference>
<comment type="subcellular location">
    <subcellularLocation>
        <location evidence="1">Cell membrane</location>
        <topology evidence="1">Multi-pass membrane protein</topology>
    </subcellularLocation>
</comment>
<dbReference type="PANTHER" id="PTHR30086">
    <property type="entry name" value="ARGININE EXPORTER PROTEIN ARGO"/>
    <property type="match status" value="1"/>
</dbReference>
<dbReference type="Pfam" id="PF01810">
    <property type="entry name" value="LysE"/>
    <property type="match status" value="1"/>
</dbReference>